<dbReference type="AlphaFoldDB" id="A0A6A3TDE9"/>
<feature type="region of interest" description="Disordered" evidence="1">
    <location>
        <begin position="1"/>
        <end position="36"/>
    </location>
</feature>
<dbReference type="Proteomes" id="UP000441208">
    <property type="component" value="Unassembled WGS sequence"/>
</dbReference>
<evidence type="ECO:0000313" key="4">
    <source>
        <dbReference type="EMBL" id="KAE9133917.1"/>
    </source>
</evidence>
<dbReference type="Proteomes" id="UP000440732">
    <property type="component" value="Unassembled WGS sequence"/>
</dbReference>
<dbReference type="EMBL" id="QXGA01000961">
    <property type="protein sequence ID" value="KAE9133917.1"/>
    <property type="molecule type" value="Genomic_DNA"/>
</dbReference>
<dbReference type="EMBL" id="QXFZ01000766">
    <property type="protein sequence ID" value="KAE9105419.1"/>
    <property type="molecule type" value="Genomic_DNA"/>
</dbReference>
<organism evidence="4 6">
    <name type="scientific">Phytophthora fragariae</name>
    <dbReference type="NCBI Taxonomy" id="53985"/>
    <lineage>
        <taxon>Eukaryota</taxon>
        <taxon>Sar</taxon>
        <taxon>Stramenopiles</taxon>
        <taxon>Oomycota</taxon>
        <taxon>Peronosporomycetes</taxon>
        <taxon>Peronosporales</taxon>
        <taxon>Peronosporaceae</taxon>
        <taxon>Phytophthora</taxon>
    </lineage>
</organism>
<sequence>MSESSEEEREEEQSTVLPTPLRRSVSVGGQENDGRTSVLRALCSTRKSRRKLKRGLPPSMAMRMMKMKKMMKMMKMTKMEVKKMKVQTKGTG</sequence>
<evidence type="ECO:0000313" key="6">
    <source>
        <dbReference type="Proteomes" id="UP000440732"/>
    </source>
</evidence>
<dbReference type="Proteomes" id="UP000429523">
    <property type="component" value="Unassembled WGS sequence"/>
</dbReference>
<reference evidence="5 6" key="1">
    <citation type="submission" date="2018-08" db="EMBL/GenBank/DDBJ databases">
        <title>Genomic investigation of the strawberry pathogen Phytophthora fragariae indicates pathogenicity is determined by transcriptional variation in three key races.</title>
        <authorList>
            <person name="Adams T.M."/>
            <person name="Armitage A.D."/>
            <person name="Sobczyk M.K."/>
            <person name="Bates H.J."/>
            <person name="Dunwell J.M."/>
            <person name="Nellist C.F."/>
            <person name="Harrison R.J."/>
        </authorList>
    </citation>
    <scope>NUCLEOTIDE SEQUENCE [LARGE SCALE GENOMIC DNA]</scope>
    <source>
        <strain evidence="4 6">NOV-5</strain>
        <strain evidence="3 7">NOV-71</strain>
        <strain evidence="2 5">NOV-9</strain>
    </source>
</reference>
<name>A0A6A3TDE9_9STRA</name>
<gene>
    <name evidence="4" type="ORF">PF006_g14940</name>
    <name evidence="3" type="ORF">PF007_g13704</name>
    <name evidence="2" type="ORF">PF009_g13859</name>
</gene>
<protein>
    <submittedName>
        <fullName evidence="4">Uncharacterized protein</fullName>
    </submittedName>
</protein>
<evidence type="ECO:0000256" key="1">
    <source>
        <dbReference type="SAM" id="MobiDB-lite"/>
    </source>
</evidence>
<comment type="caution">
    <text evidence="4">The sequence shown here is derived from an EMBL/GenBank/DDBJ whole genome shotgun (WGS) entry which is preliminary data.</text>
</comment>
<accession>A0A6A3TDE9</accession>
<dbReference type="EMBL" id="QXGF01000739">
    <property type="protein sequence ID" value="KAE8936216.1"/>
    <property type="molecule type" value="Genomic_DNA"/>
</dbReference>
<evidence type="ECO:0000313" key="2">
    <source>
        <dbReference type="EMBL" id="KAE8936216.1"/>
    </source>
</evidence>
<evidence type="ECO:0000313" key="7">
    <source>
        <dbReference type="Proteomes" id="UP000441208"/>
    </source>
</evidence>
<proteinExistence type="predicted"/>
<evidence type="ECO:0000313" key="3">
    <source>
        <dbReference type="EMBL" id="KAE9105419.1"/>
    </source>
</evidence>
<feature type="compositionally biased region" description="Acidic residues" evidence="1">
    <location>
        <begin position="1"/>
        <end position="13"/>
    </location>
</feature>
<evidence type="ECO:0000313" key="5">
    <source>
        <dbReference type="Proteomes" id="UP000429523"/>
    </source>
</evidence>